<evidence type="ECO:0000256" key="5">
    <source>
        <dbReference type="ARBA" id="ARBA00022771"/>
    </source>
</evidence>
<evidence type="ECO:0000256" key="1">
    <source>
        <dbReference type="ARBA" id="ARBA00000900"/>
    </source>
</evidence>
<dbReference type="GO" id="GO:0071596">
    <property type="term" value="P:ubiquitin-dependent protein catabolic process via the N-end rule pathway"/>
    <property type="evidence" value="ECO:0007669"/>
    <property type="project" value="UniProtKB-UniRule"/>
</dbReference>
<dbReference type="FunFam" id="2.10.110.30:FF:000001">
    <property type="entry name" value="E3 ubiquitin-protein ligase UBR2 isoform 1"/>
    <property type="match status" value="1"/>
</dbReference>
<dbReference type="CDD" id="cd19672">
    <property type="entry name" value="UBR-box_UBR1_like"/>
    <property type="match status" value="1"/>
</dbReference>
<feature type="zinc finger region" description="UBR-type" evidence="9">
    <location>
        <begin position="142"/>
        <end position="213"/>
    </location>
</feature>
<dbReference type="PANTHER" id="PTHR21497">
    <property type="entry name" value="UBIQUITIN LIGASE E3 ALPHA-RELATED"/>
    <property type="match status" value="1"/>
</dbReference>
<reference evidence="12" key="1">
    <citation type="submission" date="2021-02" db="EMBL/GenBank/DDBJ databases">
        <authorList>
            <person name="Nowell W R."/>
        </authorList>
    </citation>
    <scope>NUCLEOTIDE SEQUENCE</scope>
</reference>
<dbReference type="GO" id="GO:0061630">
    <property type="term" value="F:ubiquitin protein ligase activity"/>
    <property type="evidence" value="ECO:0007669"/>
    <property type="project" value="UniProtKB-UniRule"/>
</dbReference>
<dbReference type="Pfam" id="PF02617">
    <property type="entry name" value="ClpS"/>
    <property type="match status" value="1"/>
</dbReference>
<dbReference type="Pfam" id="PF22960">
    <property type="entry name" value="WHD_UBR1"/>
    <property type="match status" value="1"/>
</dbReference>
<comment type="similarity">
    <text evidence="8 10">Belongs to the E3 ubiquitin-protein ligase UBR1-like family.</text>
</comment>
<dbReference type="InterPro" id="IPR039164">
    <property type="entry name" value="UBR1-like"/>
</dbReference>
<keyword evidence="6 10" id="KW-0833">Ubl conjugation pathway</keyword>
<evidence type="ECO:0000256" key="6">
    <source>
        <dbReference type="ARBA" id="ARBA00022786"/>
    </source>
</evidence>
<evidence type="ECO:0000256" key="9">
    <source>
        <dbReference type="PROSITE-ProRule" id="PRU00508"/>
    </source>
</evidence>
<protein>
    <recommendedName>
        <fullName evidence="10">E3 ubiquitin-protein ligase</fullName>
        <ecNumber evidence="10">2.3.2.27</ecNumber>
    </recommendedName>
</protein>
<comment type="caution">
    <text evidence="12">The sequence shown here is derived from an EMBL/GenBank/DDBJ whole genome shotgun (WGS) entry which is preliminary data.</text>
</comment>
<keyword evidence="15" id="KW-1185">Reference proteome</keyword>
<dbReference type="InterPro" id="IPR003126">
    <property type="entry name" value="Znf_UBR"/>
</dbReference>
<dbReference type="SUPFAM" id="SSF46785">
    <property type="entry name" value="Winged helix' DNA-binding domain"/>
    <property type="match status" value="1"/>
</dbReference>
<dbReference type="Pfam" id="PF18995">
    <property type="entry name" value="PRT6_C"/>
    <property type="match status" value="1"/>
</dbReference>
<evidence type="ECO:0000256" key="2">
    <source>
        <dbReference type="ARBA" id="ARBA00004906"/>
    </source>
</evidence>
<keyword evidence="4 10" id="KW-0479">Metal-binding</keyword>
<name>A0A814EYV5_9BILA</name>
<dbReference type="InterPro" id="IPR014719">
    <property type="entry name" value="Ribosomal_bL12_C/ClpS-like"/>
</dbReference>
<dbReference type="SUPFAM" id="SSF54736">
    <property type="entry name" value="ClpS-like"/>
    <property type="match status" value="1"/>
</dbReference>
<dbReference type="InterPro" id="IPR044046">
    <property type="entry name" value="E3_ligase_UBR-like_C"/>
</dbReference>
<dbReference type="InterPro" id="IPR042065">
    <property type="entry name" value="E3_ELL-like"/>
</dbReference>
<dbReference type="Gene3D" id="3.30.1390.10">
    <property type="match status" value="1"/>
</dbReference>
<evidence type="ECO:0000313" key="14">
    <source>
        <dbReference type="Proteomes" id="UP000663854"/>
    </source>
</evidence>
<keyword evidence="5 10" id="KW-0863">Zinc-finger</keyword>
<dbReference type="GO" id="GO:0016567">
    <property type="term" value="P:protein ubiquitination"/>
    <property type="evidence" value="ECO:0007669"/>
    <property type="project" value="UniProtKB-UniRule"/>
</dbReference>
<dbReference type="GO" id="GO:0000151">
    <property type="term" value="C:ubiquitin ligase complex"/>
    <property type="evidence" value="ECO:0007669"/>
    <property type="project" value="TreeGrafter"/>
</dbReference>
<evidence type="ECO:0000256" key="3">
    <source>
        <dbReference type="ARBA" id="ARBA00022679"/>
    </source>
</evidence>
<evidence type="ECO:0000256" key="8">
    <source>
        <dbReference type="ARBA" id="ARBA00046341"/>
    </source>
</evidence>
<comment type="function">
    <text evidence="10">Ubiquitin ligase protein which is a component of the N-end rule pathway. Recognizes and binds to proteins bearing specific N-terminal residues that are destabilizing according to the N-end rule, leading to their ubiquitination and subsequent degradation.</text>
</comment>
<dbReference type="GO" id="GO:0005737">
    <property type="term" value="C:cytoplasm"/>
    <property type="evidence" value="ECO:0007669"/>
    <property type="project" value="TreeGrafter"/>
</dbReference>
<dbReference type="InterPro" id="IPR003769">
    <property type="entry name" value="ClpS_core"/>
</dbReference>
<accession>A0A814EYV5</accession>
<dbReference type="Gene3D" id="1.10.10.2670">
    <property type="entry name" value="E3 ubiquitin-protein ligase"/>
    <property type="match status" value="1"/>
</dbReference>
<dbReference type="GO" id="GO:0008270">
    <property type="term" value="F:zinc ion binding"/>
    <property type="evidence" value="ECO:0007669"/>
    <property type="project" value="UniProtKB-UniRule"/>
</dbReference>
<dbReference type="PANTHER" id="PTHR21497:SF24">
    <property type="entry name" value="E3 UBIQUITIN-PROTEIN LIGASE UBR1"/>
    <property type="match status" value="1"/>
</dbReference>
<evidence type="ECO:0000313" key="12">
    <source>
        <dbReference type="EMBL" id="CAF0977837.1"/>
    </source>
</evidence>
<comment type="catalytic activity">
    <reaction evidence="1 10">
        <text>S-ubiquitinyl-[E2 ubiquitin-conjugating enzyme]-L-cysteine + [acceptor protein]-L-lysine = [E2 ubiquitin-conjugating enzyme]-L-cysteine + N(6)-ubiquitinyl-[acceptor protein]-L-lysine.</text>
        <dbReference type="EC" id="2.3.2.27"/>
    </reaction>
</comment>
<evidence type="ECO:0000256" key="10">
    <source>
        <dbReference type="RuleBase" id="RU366018"/>
    </source>
</evidence>
<proteinExistence type="inferred from homology"/>
<dbReference type="InterPro" id="IPR036390">
    <property type="entry name" value="WH_DNA-bd_sf"/>
</dbReference>
<dbReference type="Proteomes" id="UP000663870">
    <property type="component" value="Unassembled WGS sequence"/>
</dbReference>
<dbReference type="PROSITE" id="PS51157">
    <property type="entry name" value="ZF_UBR"/>
    <property type="match status" value="1"/>
</dbReference>
<dbReference type="InterPro" id="IPR055194">
    <property type="entry name" value="UBR1-like_WH"/>
</dbReference>
<dbReference type="Proteomes" id="UP000663854">
    <property type="component" value="Unassembled WGS sequence"/>
</dbReference>
<feature type="domain" description="UBR-type" evidence="11">
    <location>
        <begin position="142"/>
        <end position="213"/>
    </location>
</feature>
<keyword evidence="7 10" id="KW-0862">Zinc</keyword>
<keyword evidence="3 10" id="KW-0808">Transferase</keyword>
<dbReference type="SMART" id="SM00396">
    <property type="entry name" value="ZnF_UBR1"/>
    <property type="match status" value="1"/>
</dbReference>
<evidence type="ECO:0000259" key="11">
    <source>
        <dbReference type="PROSITE" id="PS51157"/>
    </source>
</evidence>
<evidence type="ECO:0000256" key="7">
    <source>
        <dbReference type="ARBA" id="ARBA00022833"/>
    </source>
</evidence>
<dbReference type="Pfam" id="PF02207">
    <property type="entry name" value="zf-UBR"/>
    <property type="match status" value="1"/>
</dbReference>
<organism evidence="12 14">
    <name type="scientific">Rotaria sordida</name>
    <dbReference type="NCBI Taxonomy" id="392033"/>
    <lineage>
        <taxon>Eukaryota</taxon>
        <taxon>Metazoa</taxon>
        <taxon>Spiralia</taxon>
        <taxon>Gnathifera</taxon>
        <taxon>Rotifera</taxon>
        <taxon>Eurotatoria</taxon>
        <taxon>Bdelloidea</taxon>
        <taxon>Philodinida</taxon>
        <taxon>Philodinidae</taxon>
        <taxon>Rotaria</taxon>
    </lineage>
</organism>
<sequence>MDDADSIDLSDNDEFMLDVEITAANVQDAINMALADDDNSNSNLTTNVDLPQLSDELINFDGNKFGEELLFKIDNDNIEKILYQHWKTFVPQCYIYHTNLIKGIIEQRTQEILFRPLDIYLYGTLNTDDAIQIIRSYNKKSTVCGHLFKSEEPTYFCRDCCVDPTCVLCTDCFLQSEHRKHRYKMNVSAGGGYCDCGDPEAWKQNVHCNLHLPHDDNNESADDILNRLPSDLRLRAKNLFNILLRFIIKLLCTGNYQDIPNELKNEYWDGDHKNYVTILFNDEVHTYDQVIHVLSRAIQCTKQEGHELASLVDREGRTAIRIGTTEQCRDVQQTIRIRTADVPLKCEIYPNSFISLQYFAQKLLTYLQNIIELSDGFRRIFCECEIECDDELDDITRTEKALLSEKMLWKSARSALHQIFINSFFMDSEWKKTFAILYMKNYSTVWRNFVKDPDEYVSFTDLSVQVYTVPTLCYPMIIRHYRTDFSFLYRADCFLRLSVQLFTTNSLAKYLISSHNAFQTIVDSFLEYCQSKLDHGKLLFSRTTNASLQHEFRRAQSILYDLKYLLGVVPQEYTVELRENFLNGFRVFLQLLSYMHGMDKVARQVGQHVEFDPEWETAFNLVIKIQSIISSILDWCAQDKELLLGAYEATGLTLAEIQKTSDISHLIKDKNNSSIVKTTVNDLKVDCYAYDVAKDPISVHIPVVRLFVALHIHLQKYTNTATTFNNLCEKLKIYPCFIYEEALRIQVLGAQHVAGLWKRNGYSLSNQIYYYSNIKCRKEMYDRDILALQVGASLTPSDTYLIQLMHKFNLLEWIRSPENGHSSETESKVKEKVRIMEEFLHLLLIIIGERHEPGIGKVTREEKLTREVIHQLCISPMAHSELIRGLQDSGQLELGSGDFEAVLKEVADFKRGNATKGNYELKANRLLEYNPFYYHYSKADQCKSEEYVIKRRKLNDDGISTTLFIPCPPLFTESFQPIIHILDSNIFLTLLKACIYRSADSKAQLWSEAILNRALHLITLACYEQERESNFEFYSKCQKSELDKLINQLHLNTPSKAETCKELLAYVIKLYNKFNETNEQLNSSTITTNQDTSDLTKRAQRKRKDLAAQKRAKIIAQMTELQKNFIEKNIQLCSDSIDEQQISTIESISPGTSSQLSSLISSSDQQILSTSPNTEFKFEPMSIDDTYPIIQCCFGRNDIELSQTTKQILTCIFCQENSEVKLNSEALVLSAYVQNSRVLSKTRTRRIENWDTFDPTFMSNDLHWGVHVSSCGHAIHASCWTKYHNSITSQDHRRTLRMRGSANYDTERNEFLCPLCQTLSNTIIPILPSLRIFADERKLAQISFNEWLDGLDKALNGSIESRYELDTHEQQIFFNPCPLTTITKMMAERVAQNFQLLFGFAGDSRVQDFSDSIRERLMNFAKNVYVFGLNVDPDDDNDRIPIILWTSCSYTIQSTEQLLRIDSKSIFSQLSIRQSELINCLTKVSAVYGSLHDSDKIKKHCLKLLSVLLLTRTNIQIPSLIDIDLFHLLVSLCFTLPILFASKQTSPSLTNVPTGNLNDLYLVRLILMAHCIQILSSQGFLYEIKNDNSQQFIIRHKNDDDDDAEKETIQKLIEKIIKNQTPPSSSIQLLSLDEILDKLKQSLLPLLRCTALFYHHLTGISWPGESGLDEYSIICHYLGLPICLSKLFDIENERFSNDLINNWISNLSTSKSLIKYPILVNELHPLPKEYIDLMNQVSQGVAPYKYARDEARSPCICLTCGDVVVRSSSSSITTPNLLTTNSLISTLLNIDQTVGPCNLHTQQCCGPVGLYLRVKECSLLLLNIINDGRINKTRGTFIPAPYLDDYGETDQNLRRGNPLHLCDERYHALYRRWLSHAIPEDISRNMEFNNTSIYAHNWSQF</sequence>
<evidence type="ECO:0000256" key="4">
    <source>
        <dbReference type="ARBA" id="ARBA00022723"/>
    </source>
</evidence>
<dbReference type="EC" id="2.3.2.27" evidence="10"/>
<evidence type="ECO:0000313" key="13">
    <source>
        <dbReference type="EMBL" id="CAF1490561.1"/>
    </source>
</evidence>
<dbReference type="Gene3D" id="2.10.110.30">
    <property type="match status" value="1"/>
</dbReference>
<dbReference type="EMBL" id="CAJNOH010000270">
    <property type="protein sequence ID" value="CAF0977837.1"/>
    <property type="molecule type" value="Genomic_DNA"/>
</dbReference>
<comment type="pathway">
    <text evidence="2 10">Protein modification; protein ubiquitination.</text>
</comment>
<evidence type="ECO:0000313" key="15">
    <source>
        <dbReference type="Proteomes" id="UP000663870"/>
    </source>
</evidence>
<dbReference type="UniPathway" id="UPA00143"/>
<gene>
    <name evidence="13" type="ORF">JXQ802_LOCUS39840</name>
    <name evidence="12" type="ORF">PYM288_LOCUS13452</name>
</gene>
<dbReference type="EMBL" id="CAJNOL010002342">
    <property type="protein sequence ID" value="CAF1490561.1"/>
    <property type="molecule type" value="Genomic_DNA"/>
</dbReference>